<protein>
    <submittedName>
        <fullName evidence="1">Uncharacterized protein</fullName>
    </submittedName>
</protein>
<evidence type="ECO:0000313" key="1">
    <source>
        <dbReference type="EMBL" id="OAY64348.1"/>
    </source>
</evidence>
<dbReference type="PANTHER" id="PTHR33499:SF43">
    <property type="entry name" value="TRANSPOSASE, PTTA_EN_SPM, PLANT"/>
    <property type="match status" value="1"/>
</dbReference>
<dbReference type="PANTHER" id="PTHR33499">
    <property type="entry name" value="OS12G0282400 PROTEIN-RELATED"/>
    <property type="match status" value="1"/>
</dbReference>
<sequence length="161" mass="19627">MEFITEMEVVLRQYAPLNVNKWAEVPMHYKDKMWDDLMEKYNRIDGFRKEVMYNFNHMYRDWRHRKHLHYKQFATDEERLQNCLDAITESDWASLVEYFGSEPFKRMSEQNKANRAKQSTSSICRDSKTKLYPDLTEYYKAIHQRRTDNTWCSDKAQNAMV</sequence>
<organism evidence="1 2">
    <name type="scientific">Ananas comosus</name>
    <name type="common">Pineapple</name>
    <name type="synonym">Ananas ananas</name>
    <dbReference type="NCBI Taxonomy" id="4615"/>
    <lineage>
        <taxon>Eukaryota</taxon>
        <taxon>Viridiplantae</taxon>
        <taxon>Streptophyta</taxon>
        <taxon>Embryophyta</taxon>
        <taxon>Tracheophyta</taxon>
        <taxon>Spermatophyta</taxon>
        <taxon>Magnoliopsida</taxon>
        <taxon>Liliopsida</taxon>
        <taxon>Poales</taxon>
        <taxon>Bromeliaceae</taxon>
        <taxon>Bromelioideae</taxon>
        <taxon>Ananas</taxon>
    </lineage>
</organism>
<reference evidence="1 2" key="1">
    <citation type="journal article" date="2016" name="DNA Res.">
        <title>The draft genome of MD-2 pineapple using hybrid error correction of long reads.</title>
        <authorList>
            <person name="Redwan R.M."/>
            <person name="Saidin A."/>
            <person name="Kumar S.V."/>
        </authorList>
    </citation>
    <scope>NUCLEOTIDE SEQUENCE [LARGE SCALE GENOMIC DNA]</scope>
    <source>
        <strain evidence="2">cv. MD2</strain>
        <tissue evidence="1">Leaf</tissue>
    </source>
</reference>
<dbReference type="AlphaFoldDB" id="A0A199UHY1"/>
<evidence type="ECO:0000313" key="2">
    <source>
        <dbReference type="Proteomes" id="UP000092600"/>
    </source>
</evidence>
<dbReference type="EMBL" id="LSRQ01007987">
    <property type="protein sequence ID" value="OAY64348.1"/>
    <property type="molecule type" value="Genomic_DNA"/>
</dbReference>
<proteinExistence type="predicted"/>
<gene>
    <name evidence="1" type="ORF">ACMD2_18940</name>
</gene>
<comment type="caution">
    <text evidence="1">The sequence shown here is derived from an EMBL/GenBank/DDBJ whole genome shotgun (WGS) entry which is preliminary data.</text>
</comment>
<dbReference type="Proteomes" id="UP000092600">
    <property type="component" value="Unassembled WGS sequence"/>
</dbReference>
<name>A0A199UHY1_ANACO</name>
<accession>A0A199UHY1</accession>